<geneLocation type="plasmid" evidence="10 11">
    <name>unnamed3</name>
</geneLocation>
<dbReference type="RefSeq" id="WP_124875620.1">
    <property type="nucleotide sequence ID" value="NZ_CP034187.1"/>
</dbReference>
<protein>
    <recommendedName>
        <fullName evidence="8">Ribonuclease VapC</fullName>
        <shortName evidence="8">RNase VapC</shortName>
        <ecNumber evidence="8">3.1.-.-</ecNumber>
    </recommendedName>
    <alternativeName>
        <fullName evidence="8">Toxin VapC</fullName>
    </alternativeName>
</protein>
<comment type="similarity">
    <text evidence="7 8">Belongs to the PINc/VapC protein family.</text>
</comment>
<keyword evidence="3 8" id="KW-0540">Nuclease</keyword>
<evidence type="ECO:0000256" key="5">
    <source>
        <dbReference type="ARBA" id="ARBA00022801"/>
    </source>
</evidence>
<sequence length="144" mass="15833">MSFSAVPLQYLLDTNICIFIIKNKPQTVRARFETLRPGEVGISAVTEAELLHGAYKSERVEHNLAAYYDFSAQMAVIAFDPQVTDAYGRIRAELERAGKPIGPLDFQIAATAVACGLTLVTNNVSEFERVPGLSVEDWTRANPS</sequence>
<proteinExistence type="inferred from homology"/>
<dbReference type="OrthoDB" id="9796690at2"/>
<accession>A0A3G8YRR1</accession>
<keyword evidence="6 8" id="KW-0460">Magnesium</keyword>
<dbReference type="Pfam" id="PF01850">
    <property type="entry name" value="PIN"/>
    <property type="match status" value="1"/>
</dbReference>
<dbReference type="AlphaFoldDB" id="A0A3G8YRR1"/>
<dbReference type="GO" id="GO:0016787">
    <property type="term" value="F:hydrolase activity"/>
    <property type="evidence" value="ECO:0007669"/>
    <property type="project" value="UniProtKB-KW"/>
</dbReference>
<evidence type="ECO:0000256" key="6">
    <source>
        <dbReference type="ARBA" id="ARBA00022842"/>
    </source>
</evidence>
<feature type="domain" description="PIN" evidence="9">
    <location>
        <begin position="10"/>
        <end position="131"/>
    </location>
</feature>
<dbReference type="GO" id="GO:0004540">
    <property type="term" value="F:RNA nuclease activity"/>
    <property type="evidence" value="ECO:0007669"/>
    <property type="project" value="InterPro"/>
</dbReference>
<dbReference type="KEGG" id="dph:EHF33_20150"/>
<dbReference type="InterPro" id="IPR050556">
    <property type="entry name" value="Type_II_TA_system_RNase"/>
</dbReference>
<dbReference type="InterPro" id="IPR002716">
    <property type="entry name" value="PIN_dom"/>
</dbReference>
<name>A0A3G8YRR1_9DEIO</name>
<dbReference type="EMBL" id="CP034187">
    <property type="protein sequence ID" value="AZI45224.1"/>
    <property type="molecule type" value="Genomic_DNA"/>
</dbReference>
<evidence type="ECO:0000313" key="11">
    <source>
        <dbReference type="Proteomes" id="UP000276417"/>
    </source>
</evidence>
<dbReference type="EC" id="3.1.-.-" evidence="8"/>
<gene>
    <name evidence="8" type="primary">vapC</name>
    <name evidence="10" type="ORF">EHF33_20150</name>
</gene>
<feature type="binding site" evidence="8">
    <location>
        <position position="13"/>
    </location>
    <ligand>
        <name>Mg(2+)</name>
        <dbReference type="ChEBI" id="CHEBI:18420"/>
    </ligand>
</feature>
<evidence type="ECO:0000259" key="9">
    <source>
        <dbReference type="Pfam" id="PF01850"/>
    </source>
</evidence>
<evidence type="ECO:0000256" key="4">
    <source>
        <dbReference type="ARBA" id="ARBA00022723"/>
    </source>
</evidence>
<dbReference type="InterPro" id="IPR022907">
    <property type="entry name" value="VapC_family"/>
</dbReference>
<dbReference type="InterPro" id="IPR029060">
    <property type="entry name" value="PIN-like_dom_sf"/>
</dbReference>
<evidence type="ECO:0000313" key="10">
    <source>
        <dbReference type="EMBL" id="AZI45224.1"/>
    </source>
</evidence>
<dbReference type="CDD" id="cd18735">
    <property type="entry name" value="PIN_HiVapC1-like"/>
    <property type="match status" value="1"/>
</dbReference>
<dbReference type="GO" id="GO:0000287">
    <property type="term" value="F:magnesium ion binding"/>
    <property type="evidence" value="ECO:0007669"/>
    <property type="project" value="UniProtKB-UniRule"/>
</dbReference>
<dbReference type="GO" id="GO:0090729">
    <property type="term" value="F:toxin activity"/>
    <property type="evidence" value="ECO:0007669"/>
    <property type="project" value="UniProtKB-KW"/>
</dbReference>
<keyword evidence="4 8" id="KW-0479">Metal-binding</keyword>
<dbReference type="HAMAP" id="MF_00265">
    <property type="entry name" value="VapC_Nob1"/>
    <property type="match status" value="1"/>
</dbReference>
<reference evidence="10 11" key="1">
    <citation type="submission" date="2018-11" db="EMBL/GenBank/DDBJ databases">
        <title>Deinococcus shelandsis sp. nov., isolated from South Shetland Islands soil of Antarctica.</title>
        <authorList>
            <person name="Tian J."/>
        </authorList>
    </citation>
    <scope>NUCLEOTIDE SEQUENCE [LARGE SCALE GENOMIC DNA]</scope>
    <source>
        <strain evidence="10 11">S14-83T</strain>
        <plasmid evidence="10 11">unnamed3</plasmid>
    </source>
</reference>
<evidence type="ECO:0000256" key="2">
    <source>
        <dbReference type="ARBA" id="ARBA00022649"/>
    </source>
</evidence>
<dbReference type="PANTHER" id="PTHR33653:SF1">
    <property type="entry name" value="RIBONUCLEASE VAPC2"/>
    <property type="match status" value="1"/>
</dbReference>
<evidence type="ECO:0000256" key="8">
    <source>
        <dbReference type="HAMAP-Rule" id="MF_00265"/>
    </source>
</evidence>
<evidence type="ECO:0000256" key="7">
    <source>
        <dbReference type="ARBA" id="ARBA00038093"/>
    </source>
</evidence>
<dbReference type="PANTHER" id="PTHR33653">
    <property type="entry name" value="RIBONUCLEASE VAPC2"/>
    <property type="match status" value="1"/>
</dbReference>
<keyword evidence="10" id="KW-0614">Plasmid</keyword>
<comment type="function">
    <text evidence="8">Toxic component of a toxin-antitoxin (TA) system. An RNase.</text>
</comment>
<dbReference type="SUPFAM" id="SSF88723">
    <property type="entry name" value="PIN domain-like"/>
    <property type="match status" value="1"/>
</dbReference>
<feature type="binding site" evidence="8">
    <location>
        <position position="105"/>
    </location>
    <ligand>
        <name>Mg(2+)</name>
        <dbReference type="ChEBI" id="CHEBI:18420"/>
    </ligand>
</feature>
<comment type="cofactor">
    <cofactor evidence="1 8">
        <name>Mg(2+)</name>
        <dbReference type="ChEBI" id="CHEBI:18420"/>
    </cofactor>
</comment>
<dbReference type="Gene3D" id="3.40.50.1010">
    <property type="entry name" value="5'-nuclease"/>
    <property type="match status" value="1"/>
</dbReference>
<dbReference type="Proteomes" id="UP000276417">
    <property type="component" value="Plasmid unnamed3"/>
</dbReference>
<keyword evidence="2 8" id="KW-1277">Toxin-antitoxin system</keyword>
<evidence type="ECO:0000256" key="3">
    <source>
        <dbReference type="ARBA" id="ARBA00022722"/>
    </source>
</evidence>
<keyword evidence="5 8" id="KW-0378">Hydrolase</keyword>
<evidence type="ECO:0000256" key="1">
    <source>
        <dbReference type="ARBA" id="ARBA00001946"/>
    </source>
</evidence>
<keyword evidence="11" id="KW-1185">Reference proteome</keyword>
<keyword evidence="8" id="KW-0800">Toxin</keyword>
<organism evidence="10 11">
    <name type="scientific">Deinococcus psychrotolerans</name>
    <dbReference type="NCBI Taxonomy" id="2489213"/>
    <lineage>
        <taxon>Bacteria</taxon>
        <taxon>Thermotogati</taxon>
        <taxon>Deinococcota</taxon>
        <taxon>Deinococci</taxon>
        <taxon>Deinococcales</taxon>
        <taxon>Deinococcaceae</taxon>
        <taxon>Deinococcus</taxon>
    </lineage>
</organism>